<dbReference type="AlphaFoldDB" id="A0A8J5H5B7"/>
<dbReference type="InterPro" id="IPR000225">
    <property type="entry name" value="Armadillo"/>
</dbReference>
<evidence type="ECO:0000256" key="1">
    <source>
        <dbReference type="PROSITE-ProRule" id="PRU00259"/>
    </source>
</evidence>
<dbReference type="Pfam" id="PF23005">
    <property type="entry name" value="DUF7032"/>
    <property type="match status" value="1"/>
</dbReference>
<gene>
    <name evidence="3" type="ORF">ZIOFF_022542</name>
</gene>
<feature type="domain" description="DUF7032" evidence="2">
    <location>
        <begin position="30"/>
        <end position="135"/>
    </location>
</feature>
<reference evidence="3 4" key="1">
    <citation type="submission" date="2020-08" db="EMBL/GenBank/DDBJ databases">
        <title>Plant Genome Project.</title>
        <authorList>
            <person name="Zhang R.-G."/>
        </authorList>
    </citation>
    <scope>NUCLEOTIDE SEQUENCE [LARGE SCALE GENOMIC DNA]</scope>
    <source>
        <tissue evidence="3">Rhizome</tissue>
    </source>
</reference>
<dbReference type="InterPro" id="IPR016024">
    <property type="entry name" value="ARM-type_fold"/>
</dbReference>
<dbReference type="SMART" id="SM00185">
    <property type="entry name" value="ARM"/>
    <property type="match status" value="5"/>
</dbReference>
<name>A0A8J5H5B7_ZINOF</name>
<protein>
    <recommendedName>
        <fullName evidence="2">DUF7032 domain-containing protein</fullName>
    </recommendedName>
</protein>
<dbReference type="Proteomes" id="UP000734854">
    <property type="component" value="Unassembled WGS sequence"/>
</dbReference>
<evidence type="ECO:0000259" key="2">
    <source>
        <dbReference type="Pfam" id="PF23005"/>
    </source>
</evidence>
<organism evidence="3 4">
    <name type="scientific">Zingiber officinale</name>
    <name type="common">Ginger</name>
    <name type="synonym">Amomum zingiber</name>
    <dbReference type="NCBI Taxonomy" id="94328"/>
    <lineage>
        <taxon>Eukaryota</taxon>
        <taxon>Viridiplantae</taxon>
        <taxon>Streptophyta</taxon>
        <taxon>Embryophyta</taxon>
        <taxon>Tracheophyta</taxon>
        <taxon>Spermatophyta</taxon>
        <taxon>Magnoliopsida</taxon>
        <taxon>Liliopsida</taxon>
        <taxon>Zingiberales</taxon>
        <taxon>Zingiberaceae</taxon>
        <taxon>Zingiber</taxon>
    </lineage>
</organism>
<dbReference type="PANTHER" id="PTHR46043:SF5">
    <property type="entry name" value="ARM REPEAT SUPERFAMILY PROTEIN"/>
    <property type="match status" value="1"/>
</dbReference>
<proteinExistence type="predicted"/>
<feature type="repeat" description="ARM" evidence="1">
    <location>
        <begin position="286"/>
        <end position="330"/>
    </location>
</feature>
<feature type="repeat" description="ARM" evidence="1">
    <location>
        <begin position="202"/>
        <end position="244"/>
    </location>
</feature>
<keyword evidence="4" id="KW-1185">Reference proteome</keyword>
<evidence type="ECO:0000313" key="4">
    <source>
        <dbReference type="Proteomes" id="UP000734854"/>
    </source>
</evidence>
<evidence type="ECO:0000313" key="3">
    <source>
        <dbReference type="EMBL" id="KAG6519053.1"/>
    </source>
</evidence>
<dbReference type="InterPro" id="IPR011989">
    <property type="entry name" value="ARM-like"/>
</dbReference>
<comment type="caution">
    <text evidence="3">The sequence shown here is derived from an EMBL/GenBank/DDBJ whole genome shotgun (WGS) entry which is preliminary data.</text>
</comment>
<dbReference type="EMBL" id="JACMSC010000006">
    <property type="protein sequence ID" value="KAG6519053.1"/>
    <property type="molecule type" value="Genomic_DNA"/>
</dbReference>
<dbReference type="Pfam" id="PF00514">
    <property type="entry name" value="Arm"/>
    <property type="match status" value="1"/>
</dbReference>
<accession>A0A8J5H5B7</accession>
<dbReference type="PANTHER" id="PTHR46043">
    <property type="entry name" value="ARM REPEAT SUPERFAMILY PROTEIN"/>
    <property type="match status" value="1"/>
</dbReference>
<dbReference type="InterPro" id="IPR054296">
    <property type="entry name" value="DUF7032"/>
</dbReference>
<dbReference type="PROSITE" id="PS50176">
    <property type="entry name" value="ARM_REPEAT"/>
    <property type="match status" value="3"/>
</dbReference>
<sequence length="578" mass="63055">MKSDMAQEEDEPSGAVLDQPQEISFRRALLDRISPLISSTYTLRPFPSKWQVIRHKLEQLRSYLAAAGDSPSDSQLMELLQSVTYTAAEAQALASRCADESYTGGKLLLRSNLDVVSAKLDFHLKRLEEFYAAGILTLARAIVVSRPPAGASREDMRFYVKDLVSRVKIGDSQLRLRALGALNEALLEDEKYARILSMEVANGVASLVTLLESESRDVQEEAARAVDSVARFDSHKAALVTAGAVAPLIRLLEKPGTSMEAKERAARALKKLTENSDNAWSVSAHGGVPTLLSICSEESGTSELVHAACGVLRSLSGVEEIKRYMVEKGAVVVFVKLAGAREEAAQVQGIELLLRVACDDEQSTAVREGVLRALVRVLDTGSPKAKEMALRAIENLCAASPSVAMLDHLVVSGFLDRALLLLRGGEVCVQEAVLKAVSRLGGMSEVVKKAMGDSGFIPELVRLLEVRSLQVREMAAETLAGMISVHKNRKRFVKEEENLNRLLRLLNPEEKSATKKFLVAALVILTDSTSVRRRIAASGYINHLEKLAETDVTDAKKVIKKLSSANRFRSLLTGIWNS</sequence>
<feature type="repeat" description="ARM" evidence="1">
    <location>
        <begin position="243"/>
        <end position="287"/>
    </location>
</feature>
<dbReference type="SUPFAM" id="SSF48371">
    <property type="entry name" value="ARM repeat"/>
    <property type="match status" value="1"/>
</dbReference>
<dbReference type="Gene3D" id="1.25.10.10">
    <property type="entry name" value="Leucine-rich Repeat Variant"/>
    <property type="match status" value="1"/>
</dbReference>